<dbReference type="EMBL" id="JAINDJ010000008">
    <property type="protein sequence ID" value="KAG9440261.1"/>
    <property type="molecule type" value="Genomic_DNA"/>
</dbReference>
<dbReference type="PANTHER" id="PTHR21277:SF44">
    <property type="entry name" value="TRANSCRIPTIONAL REGULATOR OF RNA POLII, SAGA, SUBUNIT"/>
    <property type="match status" value="1"/>
</dbReference>
<dbReference type="GO" id="GO:0000124">
    <property type="term" value="C:SAGA complex"/>
    <property type="evidence" value="ECO:0007669"/>
    <property type="project" value="TreeGrafter"/>
</dbReference>
<sequence length="159" mass="18235">MPALLHSSRVDLLELKAQIVRKIGYKRSEKYFCHLKAFLSNKIIKSKFDRICSNTIGRENIILHNNLIQSIIKNACFAGSPPAYTTKSVNSVNRSQGNHSSICTDAIPWSPRKSRSANIRDRKFSDRPSPLKPVDKVPMTLKDYKSSRVKFSLWKMEKR</sequence>
<keyword evidence="3" id="KW-1185">Reference proteome</keyword>
<dbReference type="InterPro" id="IPR024738">
    <property type="entry name" value="Hfi1/Tada1"/>
</dbReference>
<evidence type="ECO:0000313" key="2">
    <source>
        <dbReference type="EMBL" id="KAG9440261.1"/>
    </source>
</evidence>
<accession>A0AAV7DXN7</accession>
<evidence type="ECO:0000313" key="3">
    <source>
        <dbReference type="Proteomes" id="UP000825729"/>
    </source>
</evidence>
<feature type="region of interest" description="Disordered" evidence="1">
    <location>
        <begin position="112"/>
        <end position="136"/>
    </location>
</feature>
<dbReference type="Proteomes" id="UP000825729">
    <property type="component" value="Unassembled WGS sequence"/>
</dbReference>
<organism evidence="2 3">
    <name type="scientific">Aristolochia fimbriata</name>
    <name type="common">White veined hardy Dutchman's pipe vine</name>
    <dbReference type="NCBI Taxonomy" id="158543"/>
    <lineage>
        <taxon>Eukaryota</taxon>
        <taxon>Viridiplantae</taxon>
        <taxon>Streptophyta</taxon>
        <taxon>Embryophyta</taxon>
        <taxon>Tracheophyta</taxon>
        <taxon>Spermatophyta</taxon>
        <taxon>Magnoliopsida</taxon>
        <taxon>Magnoliidae</taxon>
        <taxon>Piperales</taxon>
        <taxon>Aristolochiaceae</taxon>
        <taxon>Aristolochia</taxon>
    </lineage>
</organism>
<dbReference type="PANTHER" id="PTHR21277">
    <property type="entry name" value="TRANSCRIPTIONAL ADAPTER 1"/>
    <property type="match status" value="1"/>
</dbReference>
<protein>
    <submittedName>
        <fullName evidence="2">Uncharacterized protein</fullName>
    </submittedName>
</protein>
<dbReference type="AlphaFoldDB" id="A0AAV7DXN7"/>
<dbReference type="GO" id="GO:0006357">
    <property type="term" value="P:regulation of transcription by RNA polymerase II"/>
    <property type="evidence" value="ECO:0007669"/>
    <property type="project" value="TreeGrafter"/>
</dbReference>
<name>A0AAV7DXN7_ARIFI</name>
<proteinExistence type="predicted"/>
<dbReference type="GO" id="GO:0003713">
    <property type="term" value="F:transcription coactivator activity"/>
    <property type="evidence" value="ECO:0007669"/>
    <property type="project" value="TreeGrafter"/>
</dbReference>
<gene>
    <name evidence="2" type="ORF">H6P81_020426</name>
</gene>
<reference evidence="2 3" key="1">
    <citation type="submission" date="2021-07" db="EMBL/GenBank/DDBJ databases">
        <title>The Aristolochia fimbriata genome: insights into angiosperm evolution, floral development and chemical biosynthesis.</title>
        <authorList>
            <person name="Jiao Y."/>
        </authorList>
    </citation>
    <scope>NUCLEOTIDE SEQUENCE [LARGE SCALE GENOMIC DNA]</scope>
    <source>
        <strain evidence="2">IBCAS-2021</strain>
        <tissue evidence="2">Leaf</tissue>
    </source>
</reference>
<evidence type="ECO:0000256" key="1">
    <source>
        <dbReference type="SAM" id="MobiDB-lite"/>
    </source>
</evidence>
<comment type="caution">
    <text evidence="2">The sequence shown here is derived from an EMBL/GenBank/DDBJ whole genome shotgun (WGS) entry which is preliminary data.</text>
</comment>
<dbReference type="Pfam" id="PF12767">
    <property type="entry name" value="SAGA-Tad1"/>
    <property type="match status" value="1"/>
</dbReference>